<dbReference type="EMBL" id="CP011541">
    <property type="protein sequence ID" value="AKK02392.1"/>
    <property type="molecule type" value="Genomic_DNA"/>
</dbReference>
<evidence type="ECO:0000313" key="4">
    <source>
        <dbReference type="Proteomes" id="UP000035368"/>
    </source>
</evidence>
<proteinExistence type="predicted"/>
<feature type="region of interest" description="Disordered" evidence="1">
    <location>
        <begin position="79"/>
        <end position="118"/>
    </location>
</feature>
<accession>A0A0G3GU50</accession>
<dbReference type="STRING" id="1050174.CEPID_02560"/>
<evidence type="ECO:0000313" key="3">
    <source>
        <dbReference type="EMBL" id="AKK02392.1"/>
    </source>
</evidence>
<feature type="domain" description="AMIN-like" evidence="2">
    <location>
        <begin position="116"/>
        <end position="238"/>
    </location>
</feature>
<keyword evidence="4" id="KW-1185">Reference proteome</keyword>
<evidence type="ECO:0000256" key="1">
    <source>
        <dbReference type="SAM" id="MobiDB-lite"/>
    </source>
</evidence>
<reference evidence="3 4" key="1">
    <citation type="submission" date="2015-05" db="EMBL/GenBank/DDBJ databases">
        <title>Complete genome sequence of Corynebacterium epidermidicanis DSM 45586, isolated from the skin of a dog suffering from pruritus.</title>
        <authorList>
            <person name="Ruckert C."/>
            <person name="Albersmeier A."/>
            <person name="Winkler A."/>
            <person name="Tauch A."/>
        </authorList>
    </citation>
    <scope>NUCLEOTIDE SEQUENCE [LARGE SCALE GENOMIC DNA]</scope>
    <source>
        <strain evidence="3 4">DSM 45586</strain>
    </source>
</reference>
<evidence type="ECO:0000259" key="2">
    <source>
        <dbReference type="Pfam" id="PF24837"/>
    </source>
</evidence>
<dbReference type="AlphaFoldDB" id="A0A0G3GU50"/>
<dbReference type="PATRIC" id="fig|1050174.4.peg.520"/>
<name>A0A0G3GU50_9CORY</name>
<gene>
    <name evidence="3" type="ORF">CEPID_02560</name>
</gene>
<organism evidence="3 4">
    <name type="scientific">Corynebacterium epidermidicanis</name>
    <dbReference type="NCBI Taxonomy" id="1050174"/>
    <lineage>
        <taxon>Bacteria</taxon>
        <taxon>Bacillati</taxon>
        <taxon>Actinomycetota</taxon>
        <taxon>Actinomycetes</taxon>
        <taxon>Mycobacteriales</taxon>
        <taxon>Corynebacteriaceae</taxon>
        <taxon>Corynebacterium</taxon>
    </lineage>
</organism>
<dbReference type="Pfam" id="PF24837">
    <property type="entry name" value="AMIN-like"/>
    <property type="match status" value="1"/>
</dbReference>
<dbReference type="KEGG" id="cei:CEPID_02560"/>
<protein>
    <recommendedName>
        <fullName evidence="2">AMIN-like domain-containing protein</fullName>
    </recommendedName>
</protein>
<feature type="compositionally biased region" description="Polar residues" evidence="1">
    <location>
        <begin position="80"/>
        <end position="110"/>
    </location>
</feature>
<dbReference type="InterPro" id="IPR056303">
    <property type="entry name" value="AMIN-like"/>
</dbReference>
<sequence>MPSSVRLQRLAHEIPILFNYRSVPTTLEYMNATITTPFTRNLVVCAAAVASVALLSACGPEENSPATATSSVVTTSSSTIQKQALTTDQDSSPQPLGQTAPGNKTQTPSPSGKLVPTSMRVGHHEDFDRVVFDLEGDGNPGWFTNYTDTATQQASGQPLNVAGQSFLNINIDGTTYPFELGIQQQLDPIKGAGGPVAEVVSGGTFEGRSQFVIGINAKDAPYSVTYLENPKRLVVDIAAR</sequence>
<dbReference type="Proteomes" id="UP000035368">
    <property type="component" value="Chromosome"/>
</dbReference>